<gene>
    <name evidence="1" type="ORF">NCTC11421_02883</name>
</gene>
<name>A0A378W281_NEIGO</name>
<sequence>MMFDGQSFSVRFVWQIEVRMHTAVISAQAGIRTFQFL</sequence>
<proteinExistence type="predicted"/>
<evidence type="ECO:0000313" key="1">
    <source>
        <dbReference type="EMBL" id="SUA24876.1"/>
    </source>
</evidence>
<protein>
    <submittedName>
        <fullName evidence="1">Uncharacterized protein</fullName>
    </submittedName>
</protein>
<organism evidence="1">
    <name type="scientific">Neisseria gonorrhoeae</name>
    <dbReference type="NCBI Taxonomy" id="485"/>
    <lineage>
        <taxon>Bacteria</taxon>
        <taxon>Pseudomonadati</taxon>
        <taxon>Pseudomonadota</taxon>
        <taxon>Betaproteobacteria</taxon>
        <taxon>Neisseriales</taxon>
        <taxon>Neisseriaceae</taxon>
        <taxon>Neisseria</taxon>
    </lineage>
</organism>
<dbReference type="AlphaFoldDB" id="A0A378W281"/>
<dbReference type="EMBL" id="UGRI01000001">
    <property type="protein sequence ID" value="SUA24876.1"/>
    <property type="molecule type" value="Genomic_DNA"/>
</dbReference>
<reference evidence="1" key="1">
    <citation type="submission" date="2018-06" db="EMBL/GenBank/DDBJ databases">
        <authorList>
            <consortium name="Pathogen Informatics"/>
            <person name="Doyle S."/>
        </authorList>
    </citation>
    <scope>NUCLEOTIDE SEQUENCE [LARGE SCALE GENOMIC DNA]</scope>
    <source>
        <strain evidence="1">NCTC11421</strain>
    </source>
</reference>
<accession>A0A378W281</accession>